<evidence type="ECO:0000256" key="1">
    <source>
        <dbReference type="ARBA" id="ARBA00006586"/>
    </source>
</evidence>
<proteinExistence type="inferred from homology"/>
<dbReference type="PIRSF" id="PIRSF001227">
    <property type="entry name" value="Pen_acylase"/>
    <property type="match status" value="1"/>
</dbReference>
<dbReference type="OrthoDB" id="9759796at2"/>
<dbReference type="Proteomes" id="UP000192276">
    <property type="component" value="Unassembled WGS sequence"/>
</dbReference>
<gene>
    <name evidence="6" type="ORF">A4R26_01295</name>
</gene>
<dbReference type="STRING" id="550983.A4R26_01295"/>
<keyword evidence="7" id="KW-1185">Reference proteome</keyword>
<evidence type="ECO:0000313" key="6">
    <source>
        <dbReference type="EMBL" id="OQP68470.1"/>
    </source>
</evidence>
<feature type="active site" description="Nucleophile" evidence="4">
    <location>
        <position position="287"/>
    </location>
</feature>
<dbReference type="EMBL" id="LWBP01000001">
    <property type="protein sequence ID" value="OQP68470.1"/>
    <property type="molecule type" value="Genomic_DNA"/>
</dbReference>
<dbReference type="Gene3D" id="3.60.20.10">
    <property type="entry name" value="Glutamine Phosphoribosylpyrophosphate, subunit 1, domain 1"/>
    <property type="match status" value="1"/>
</dbReference>
<comment type="similarity">
    <text evidence="1">Belongs to the peptidase S45 family.</text>
</comment>
<keyword evidence="3" id="KW-0865">Zymogen</keyword>
<keyword evidence="5" id="KW-0479">Metal-binding</keyword>
<dbReference type="PANTHER" id="PTHR34218:SF4">
    <property type="entry name" value="ACYL-HOMOSERINE LACTONE ACYLASE QUIP"/>
    <property type="match status" value="1"/>
</dbReference>
<evidence type="ECO:0000256" key="5">
    <source>
        <dbReference type="PIRSR" id="PIRSR001227-2"/>
    </source>
</evidence>
<dbReference type="InterPro" id="IPR023343">
    <property type="entry name" value="Penicillin_amidase_dom1"/>
</dbReference>
<keyword evidence="5" id="KW-0106">Calcium</keyword>
<comment type="cofactor">
    <cofactor evidence="5">
        <name>Ca(2+)</name>
        <dbReference type="ChEBI" id="CHEBI:29108"/>
    </cofactor>
    <text evidence="5">Binds 1 Ca(2+) ion per dimer.</text>
</comment>
<dbReference type="InterPro" id="IPR014395">
    <property type="entry name" value="Pen/GL7ACA/AHL_acylase"/>
</dbReference>
<dbReference type="InterPro" id="IPR002692">
    <property type="entry name" value="S45"/>
</dbReference>
<dbReference type="InterPro" id="IPR029055">
    <property type="entry name" value="Ntn_hydrolases_N"/>
</dbReference>
<dbReference type="InterPro" id="IPR043147">
    <property type="entry name" value="Penicillin_amidase_A-knob"/>
</dbReference>
<dbReference type="AlphaFoldDB" id="A0A1V9GD01"/>
<dbReference type="Pfam" id="PF01804">
    <property type="entry name" value="Penicil_amidase"/>
    <property type="match status" value="1"/>
</dbReference>
<evidence type="ECO:0000256" key="4">
    <source>
        <dbReference type="PIRSR" id="PIRSR001227-1"/>
    </source>
</evidence>
<protein>
    <submittedName>
        <fullName evidence="6">Acyl-homoserine-lactone acylase</fullName>
    </submittedName>
</protein>
<name>A0A1V9GD01_9BACT</name>
<evidence type="ECO:0000313" key="7">
    <source>
        <dbReference type="Proteomes" id="UP000192276"/>
    </source>
</evidence>
<feature type="binding site" evidence="5">
    <location>
        <position position="362"/>
    </location>
    <ligand>
        <name>Ca(2+)</name>
        <dbReference type="ChEBI" id="CHEBI:29108"/>
    </ligand>
</feature>
<dbReference type="Gene3D" id="2.30.120.10">
    <property type="match status" value="1"/>
</dbReference>
<dbReference type="PANTHER" id="PTHR34218">
    <property type="entry name" value="PEPTIDASE S45 PENICILLIN AMIDASE"/>
    <property type="match status" value="1"/>
</dbReference>
<keyword evidence="2" id="KW-0378">Hydrolase</keyword>
<reference evidence="7" key="1">
    <citation type="submission" date="2016-04" db="EMBL/GenBank/DDBJ databases">
        <authorList>
            <person name="Chen L."/>
            <person name="Zhuang W."/>
            <person name="Wang G."/>
        </authorList>
    </citation>
    <scope>NUCLEOTIDE SEQUENCE [LARGE SCALE GENOMIC DNA]</scope>
    <source>
        <strain evidence="7">208</strain>
    </source>
</reference>
<dbReference type="GO" id="GO:0017000">
    <property type="term" value="P:antibiotic biosynthetic process"/>
    <property type="evidence" value="ECO:0007669"/>
    <property type="project" value="InterPro"/>
</dbReference>
<dbReference type="GO" id="GO:0046872">
    <property type="term" value="F:metal ion binding"/>
    <property type="evidence" value="ECO:0007669"/>
    <property type="project" value="UniProtKB-KW"/>
</dbReference>
<dbReference type="CDD" id="cd03747">
    <property type="entry name" value="Ntn_PGA_like"/>
    <property type="match status" value="1"/>
</dbReference>
<evidence type="ECO:0000256" key="3">
    <source>
        <dbReference type="ARBA" id="ARBA00023145"/>
    </source>
</evidence>
<organism evidence="6 7">
    <name type="scientific">Niastella populi</name>
    <dbReference type="NCBI Taxonomy" id="550983"/>
    <lineage>
        <taxon>Bacteria</taxon>
        <taxon>Pseudomonadati</taxon>
        <taxon>Bacteroidota</taxon>
        <taxon>Chitinophagia</taxon>
        <taxon>Chitinophagales</taxon>
        <taxon>Chitinophagaceae</taxon>
        <taxon>Niastella</taxon>
    </lineage>
</organism>
<feature type="binding site" evidence="5">
    <location>
        <position position="359"/>
    </location>
    <ligand>
        <name>Ca(2+)</name>
        <dbReference type="ChEBI" id="CHEBI:29108"/>
    </ligand>
</feature>
<dbReference type="InterPro" id="IPR043146">
    <property type="entry name" value="Penicillin_amidase_N_B-knob"/>
</dbReference>
<dbReference type="Gene3D" id="1.10.439.10">
    <property type="entry name" value="Penicillin Amidohydrolase, domain 1"/>
    <property type="match status" value="1"/>
</dbReference>
<dbReference type="RefSeq" id="WP_081158898.1">
    <property type="nucleotide sequence ID" value="NZ_LWBP01000001.1"/>
</dbReference>
<sequence>MRIIPLIVTVVVTIGLIITLSMPIGSIPPLGSFLSPQTGFWQNAEPVDAHADLNLYLPQLKEKVQVYVDDRMVPHVFAQNDEDLYLVQGYLHAKYRLWQMEFQTHAAAGRLSEVLGAGPNNAYLNYDRNMRRVGMKLGASRSLDSMENDPNTKSMLDAYTAGVNAYIDHLPANELPLEYRLLNYVPEHWNNFKTALFLKYMSYDLTGSENDFEYTNVRNVLSQEDFELLYPVMQDSLDPIVPRGTTFNAPAARPLMPVTTDSLYFKWNTFADIAPTPVDKPDKDNGSNNWAVDGTKTKSGRPILCNDPHLGLNLPSLWFEMQLHTPQYNVYGVTFPGSPAVIIGFNDSCSWGVTNAGRDVKDYFVVHFKDQTREQYEFNGAWKQSELHVDTFKIKGRAPFYDTVAYTIFGPVQYDNSFTGSNRASAYTNYAVRWKAHDGSNELKTFYLLNRMKSKSDYEDAIKYFYCPGQNFVFASKSGDIAIWQQGKFPAKWRRQGDFIMPGTDTAYLWQGYIDQKDNPHNDNEIDSARGFVSSANQAATDTTYPFYLGGSYPIYRGIIINRYLRQLNGITIDDMKKMQTDNFNVFAETALPIMMANIDENTLSTEENKYLDILRGWNLRYDAMEKAPAIFQLWIENLEKEVWNDELDVANKPVIMPEKATLVKCLSFANFKFADNINTQTVESVKDVVTAAFKKVVPVVSKADAEGELNWGKYKDAGIRHLLRLAPLSRYHMETGGGENVINATKQFHGPSWRMIVEMTDKTDAWGIYPGGQSGNPGSRYYDNFVYDWAAGRYNQLWVMDEKDVKDKRILFTINFNN</sequence>
<dbReference type="GO" id="GO:0016811">
    <property type="term" value="F:hydrolase activity, acting on carbon-nitrogen (but not peptide) bonds, in linear amides"/>
    <property type="evidence" value="ECO:0007669"/>
    <property type="project" value="InterPro"/>
</dbReference>
<comment type="caution">
    <text evidence="6">The sequence shown here is derived from an EMBL/GenBank/DDBJ whole genome shotgun (WGS) entry which is preliminary data.</text>
</comment>
<evidence type="ECO:0000256" key="2">
    <source>
        <dbReference type="ARBA" id="ARBA00022801"/>
    </source>
</evidence>
<dbReference type="SUPFAM" id="SSF56235">
    <property type="entry name" value="N-terminal nucleophile aminohydrolases (Ntn hydrolases)"/>
    <property type="match status" value="1"/>
</dbReference>
<accession>A0A1V9GD01</accession>
<dbReference type="Gene3D" id="1.10.1400.10">
    <property type="match status" value="1"/>
</dbReference>